<reference evidence="1 2" key="1">
    <citation type="submission" date="2016-06" db="EMBL/GenBank/DDBJ databases">
        <title>Living apart together: crosstalk between the core and supernumerary genomes in a fungal plant pathogen.</title>
        <authorList>
            <person name="Vanheule A."/>
            <person name="Audenaert K."/>
            <person name="Warris S."/>
            <person name="Van De Geest H."/>
            <person name="Schijlen E."/>
            <person name="Hofte M."/>
            <person name="De Saeger S."/>
            <person name="Haesaert G."/>
            <person name="Waalwijk C."/>
            <person name="Van Der Lee T."/>
        </authorList>
    </citation>
    <scope>NUCLEOTIDE SEQUENCE [LARGE SCALE GENOMIC DNA]</scope>
    <source>
        <strain evidence="1 2">2516</strain>
    </source>
</reference>
<keyword evidence="2" id="KW-1185">Reference proteome</keyword>
<dbReference type="AlphaFoldDB" id="A0A1B8B7V2"/>
<dbReference type="Proteomes" id="UP000091967">
    <property type="component" value="Unassembled WGS sequence"/>
</dbReference>
<accession>A0A1B8B7V2</accession>
<organism evidence="1 2">
    <name type="scientific">Fusarium poae</name>
    <dbReference type="NCBI Taxonomy" id="36050"/>
    <lineage>
        <taxon>Eukaryota</taxon>
        <taxon>Fungi</taxon>
        <taxon>Dikarya</taxon>
        <taxon>Ascomycota</taxon>
        <taxon>Pezizomycotina</taxon>
        <taxon>Sordariomycetes</taxon>
        <taxon>Hypocreomycetidae</taxon>
        <taxon>Hypocreales</taxon>
        <taxon>Nectriaceae</taxon>
        <taxon>Fusarium</taxon>
    </lineage>
</organism>
<proteinExistence type="predicted"/>
<evidence type="ECO:0000313" key="1">
    <source>
        <dbReference type="EMBL" id="OBS28802.1"/>
    </source>
</evidence>
<sequence>MTLSAWESQTGCTDDRASRCSTNEQRCLHCIHTYLSREMMEIWGALATVTPVWGESDWCVSRARPPAIDGAHTIHQQLIPDFPRFCCLRRPLASSKSINARSYARLDTSSDATAVLSSLSYSLPVPSTLVHVTSKLGGHKSRPPAGSQTEHTQKLQCYAADGQSYFALITNCLRWSRMASLPMKGLSCGYFRRGVRTCPKI</sequence>
<gene>
    <name evidence="1" type="ORF">FPOA_02738</name>
</gene>
<comment type="caution">
    <text evidence="1">The sequence shown here is derived from an EMBL/GenBank/DDBJ whole genome shotgun (WGS) entry which is preliminary data.</text>
</comment>
<dbReference type="EMBL" id="LYXU01000001">
    <property type="protein sequence ID" value="OBS28802.1"/>
    <property type="molecule type" value="Genomic_DNA"/>
</dbReference>
<protein>
    <submittedName>
        <fullName evidence="1">Uncharacterized protein</fullName>
    </submittedName>
</protein>
<name>A0A1B8B7V2_FUSPO</name>
<evidence type="ECO:0000313" key="2">
    <source>
        <dbReference type="Proteomes" id="UP000091967"/>
    </source>
</evidence>